<name>A0A9E4N456_9GAMM</name>
<gene>
    <name evidence="1" type="ORF">JAZ07_05735</name>
</gene>
<dbReference type="EMBL" id="JAEPCM010000186">
    <property type="protein sequence ID" value="MCG7945834.1"/>
    <property type="molecule type" value="Genomic_DNA"/>
</dbReference>
<evidence type="ECO:0008006" key="3">
    <source>
        <dbReference type="Google" id="ProtNLM"/>
    </source>
</evidence>
<dbReference type="AlphaFoldDB" id="A0A9E4N456"/>
<protein>
    <recommendedName>
        <fullName evidence="3">ParB/Sulfiredoxin domain-containing protein</fullName>
    </recommendedName>
</protein>
<evidence type="ECO:0000313" key="1">
    <source>
        <dbReference type="EMBL" id="MCG7945834.1"/>
    </source>
</evidence>
<comment type="caution">
    <text evidence="1">The sequence shown here is derived from an EMBL/GenBank/DDBJ whole genome shotgun (WGS) entry which is preliminary data.</text>
</comment>
<dbReference type="Proteomes" id="UP000886667">
    <property type="component" value="Unassembled WGS sequence"/>
</dbReference>
<reference evidence="1" key="1">
    <citation type="journal article" date="2021" name="Proc. Natl. Acad. Sci. U.S.A.">
        <title>Global biogeography of chemosynthetic symbionts reveals both localized and globally distributed symbiont groups. .</title>
        <authorList>
            <person name="Osvatic J.T."/>
            <person name="Wilkins L.G.E."/>
            <person name="Leibrecht L."/>
            <person name="Leray M."/>
            <person name="Zauner S."/>
            <person name="Polzin J."/>
            <person name="Camacho Y."/>
            <person name="Gros O."/>
            <person name="van Gils J.A."/>
            <person name="Eisen J.A."/>
            <person name="Petersen J.M."/>
            <person name="Yuen B."/>
        </authorList>
    </citation>
    <scope>NUCLEOTIDE SEQUENCE</scope>
    <source>
        <strain evidence="1">MAGclacostrist064TRANS</strain>
    </source>
</reference>
<proteinExistence type="predicted"/>
<accession>A0A9E4N456</accession>
<evidence type="ECO:0000313" key="2">
    <source>
        <dbReference type="Proteomes" id="UP000886667"/>
    </source>
</evidence>
<sequence length="286" mass="32998">MLQPIKRSPLDKVEHRIINITPKLAADYLEDKYHRQRPLREKQVKKLADAMENGKWLFDGSPIRFDKDGALIDGQHRLHALIRSNRSYPFMVVNGLDTETFLVMDTGAKRSSQDVCAIEGYGQIKSTLARLARLVVSSSYGRDNYIEACRGRTRLANNQEIDDAIKWRNGELIEYARIFNDKLYANCRKWFGAGDSAYFFWLFSRINSHDADLFFSALESGQNLDQESPILALRNKLYSDRFLDGNTLAQKFTKGAFLVKTWNAFREGRKITYFRFGENEAFPKAV</sequence>
<organism evidence="1 2">
    <name type="scientific">Candidatus Thiodiazotropha taylori</name>
    <dbReference type="NCBI Taxonomy" id="2792791"/>
    <lineage>
        <taxon>Bacteria</taxon>
        <taxon>Pseudomonadati</taxon>
        <taxon>Pseudomonadota</taxon>
        <taxon>Gammaproteobacteria</taxon>
        <taxon>Chromatiales</taxon>
        <taxon>Sedimenticolaceae</taxon>
        <taxon>Candidatus Thiodiazotropha</taxon>
    </lineage>
</organism>